<name>A0A392R2F0_9FABA</name>
<keyword evidence="2" id="KW-1185">Reference proteome</keyword>
<reference evidence="1 2" key="1">
    <citation type="journal article" date="2018" name="Front. Plant Sci.">
        <title>Red Clover (Trifolium pratense) and Zigzag Clover (T. medium) - A Picture of Genomic Similarities and Differences.</title>
        <authorList>
            <person name="Dluhosova J."/>
            <person name="Istvanek J."/>
            <person name="Nedelnik J."/>
            <person name="Repkova J."/>
        </authorList>
    </citation>
    <scope>NUCLEOTIDE SEQUENCE [LARGE SCALE GENOMIC DNA]</scope>
    <source>
        <strain evidence="2">cv. 10/8</strain>
        <tissue evidence="1">Leaf</tissue>
    </source>
</reference>
<evidence type="ECO:0000313" key="1">
    <source>
        <dbReference type="EMBL" id="MCI30741.1"/>
    </source>
</evidence>
<accession>A0A392R2F0</accession>
<dbReference type="EMBL" id="LXQA010181832">
    <property type="protein sequence ID" value="MCI30741.1"/>
    <property type="molecule type" value="Genomic_DNA"/>
</dbReference>
<proteinExistence type="predicted"/>
<dbReference type="Proteomes" id="UP000265520">
    <property type="component" value="Unassembled WGS sequence"/>
</dbReference>
<organism evidence="1 2">
    <name type="scientific">Trifolium medium</name>
    <dbReference type="NCBI Taxonomy" id="97028"/>
    <lineage>
        <taxon>Eukaryota</taxon>
        <taxon>Viridiplantae</taxon>
        <taxon>Streptophyta</taxon>
        <taxon>Embryophyta</taxon>
        <taxon>Tracheophyta</taxon>
        <taxon>Spermatophyta</taxon>
        <taxon>Magnoliopsida</taxon>
        <taxon>eudicotyledons</taxon>
        <taxon>Gunneridae</taxon>
        <taxon>Pentapetalae</taxon>
        <taxon>rosids</taxon>
        <taxon>fabids</taxon>
        <taxon>Fabales</taxon>
        <taxon>Fabaceae</taxon>
        <taxon>Papilionoideae</taxon>
        <taxon>50 kb inversion clade</taxon>
        <taxon>NPAAA clade</taxon>
        <taxon>Hologalegina</taxon>
        <taxon>IRL clade</taxon>
        <taxon>Trifolieae</taxon>
        <taxon>Trifolium</taxon>
    </lineage>
</organism>
<feature type="non-terminal residue" evidence="1">
    <location>
        <position position="86"/>
    </location>
</feature>
<evidence type="ECO:0000313" key="2">
    <source>
        <dbReference type="Proteomes" id="UP000265520"/>
    </source>
</evidence>
<sequence length="86" mass="9539">MASGSGSVPMGTYGNGAFPDNLPILNVNNYDSWCKQMKVMFGFQDVWDLVQGGVEPVTESSSDAQKAIYKELKKKDYKALFIIHQC</sequence>
<protein>
    <recommendedName>
        <fullName evidence="3">DUF4219 domain-containing protein</fullName>
    </recommendedName>
</protein>
<evidence type="ECO:0008006" key="3">
    <source>
        <dbReference type="Google" id="ProtNLM"/>
    </source>
</evidence>
<comment type="caution">
    <text evidence="1">The sequence shown here is derived from an EMBL/GenBank/DDBJ whole genome shotgun (WGS) entry which is preliminary data.</text>
</comment>
<dbReference type="AlphaFoldDB" id="A0A392R2F0"/>